<dbReference type="Gene3D" id="1.10.472.10">
    <property type="entry name" value="Cyclin-like"/>
    <property type="match status" value="2"/>
</dbReference>
<gene>
    <name evidence="14" type="primary">RvY_10212-1</name>
    <name evidence="14" type="synonym">RvY_10212.1</name>
    <name evidence="14" type="ORF">RvY_10212</name>
</gene>
<organism evidence="14 15">
    <name type="scientific">Ramazzottius varieornatus</name>
    <name type="common">Water bear</name>
    <name type="synonym">Tardigrade</name>
    <dbReference type="NCBI Taxonomy" id="947166"/>
    <lineage>
        <taxon>Eukaryota</taxon>
        <taxon>Metazoa</taxon>
        <taxon>Ecdysozoa</taxon>
        <taxon>Tardigrada</taxon>
        <taxon>Eutardigrada</taxon>
        <taxon>Parachela</taxon>
        <taxon>Hypsibioidea</taxon>
        <taxon>Ramazzottiidae</taxon>
        <taxon>Ramazzottius</taxon>
    </lineage>
</organism>
<dbReference type="GO" id="GO:0097550">
    <property type="term" value="C:transcription preinitiation complex"/>
    <property type="evidence" value="ECO:0007669"/>
    <property type="project" value="TreeGrafter"/>
</dbReference>
<reference evidence="14 15" key="1">
    <citation type="journal article" date="2016" name="Nat. Commun.">
        <title>Extremotolerant tardigrade genome and improved radiotolerance of human cultured cells by tardigrade-unique protein.</title>
        <authorList>
            <person name="Hashimoto T."/>
            <person name="Horikawa D.D."/>
            <person name="Saito Y."/>
            <person name="Kuwahara H."/>
            <person name="Kozuka-Hata H."/>
            <person name="Shin-I T."/>
            <person name="Minakuchi Y."/>
            <person name="Ohishi K."/>
            <person name="Motoyama A."/>
            <person name="Aizu T."/>
            <person name="Enomoto A."/>
            <person name="Kondo K."/>
            <person name="Tanaka S."/>
            <person name="Hara Y."/>
            <person name="Koshikawa S."/>
            <person name="Sagara H."/>
            <person name="Miura T."/>
            <person name="Yokobori S."/>
            <person name="Miyagawa K."/>
            <person name="Suzuki Y."/>
            <person name="Kubo T."/>
            <person name="Oyama M."/>
            <person name="Kohara Y."/>
            <person name="Fujiyama A."/>
            <person name="Arakawa K."/>
            <person name="Katayama T."/>
            <person name="Toyoda A."/>
            <person name="Kunieda T."/>
        </authorList>
    </citation>
    <scope>NUCLEOTIDE SEQUENCE [LARGE SCALE GENOMIC DNA]</scope>
    <source>
        <strain evidence="14 15">YOKOZUNA-1</strain>
    </source>
</reference>
<keyword evidence="4" id="KW-0677">Repeat</keyword>
<dbReference type="GO" id="GO:0000126">
    <property type="term" value="C:transcription factor TFIIIB complex"/>
    <property type="evidence" value="ECO:0007669"/>
    <property type="project" value="TreeGrafter"/>
</dbReference>
<dbReference type="InterPro" id="IPR000812">
    <property type="entry name" value="TFIIB"/>
</dbReference>
<dbReference type="InterPro" id="IPR036915">
    <property type="entry name" value="Cyclin-like_sf"/>
</dbReference>
<dbReference type="GO" id="GO:0017025">
    <property type="term" value="F:TBP-class protein binding"/>
    <property type="evidence" value="ECO:0007669"/>
    <property type="project" value="InterPro"/>
</dbReference>
<dbReference type="STRING" id="947166.A0A1D1VC09"/>
<dbReference type="OrthoDB" id="511529at2759"/>
<dbReference type="PANTHER" id="PTHR11618:SF4">
    <property type="entry name" value="TRANSCRIPTION FACTOR IIIB 90 KDA SUBUNIT"/>
    <property type="match status" value="1"/>
</dbReference>
<dbReference type="Pfam" id="PF08271">
    <property type="entry name" value="Zn_Ribbon_TF"/>
    <property type="match status" value="1"/>
</dbReference>
<dbReference type="EMBL" id="BDGG01000005">
    <property type="protein sequence ID" value="GAU99176.1"/>
    <property type="molecule type" value="Genomic_DNA"/>
</dbReference>
<dbReference type="Pfam" id="PF00382">
    <property type="entry name" value="TFIIB"/>
    <property type="match status" value="2"/>
</dbReference>
<evidence type="ECO:0000256" key="8">
    <source>
        <dbReference type="ARBA" id="ARBA00023163"/>
    </source>
</evidence>
<proteinExistence type="inferred from homology"/>
<feature type="region of interest" description="Disordered" evidence="12">
    <location>
        <begin position="431"/>
        <end position="471"/>
    </location>
</feature>
<feature type="domain" description="TFIIB-type" evidence="13">
    <location>
        <begin position="6"/>
        <end position="37"/>
    </location>
</feature>
<evidence type="ECO:0000256" key="11">
    <source>
        <dbReference type="PROSITE-ProRule" id="PRU00469"/>
    </source>
</evidence>
<evidence type="ECO:0000256" key="10">
    <source>
        <dbReference type="ARBA" id="ARBA00031706"/>
    </source>
</evidence>
<keyword evidence="9" id="KW-0539">Nucleus</keyword>
<evidence type="ECO:0000259" key="13">
    <source>
        <dbReference type="PROSITE" id="PS51134"/>
    </source>
</evidence>
<protein>
    <recommendedName>
        <fullName evidence="10">General transcription factor TFIIB</fullName>
    </recommendedName>
</protein>
<dbReference type="InterPro" id="IPR013150">
    <property type="entry name" value="TFIIB_cyclin"/>
</dbReference>
<dbReference type="SMART" id="SM00385">
    <property type="entry name" value="CYCLIN"/>
    <property type="match status" value="2"/>
</dbReference>
<dbReference type="PROSITE" id="PS51134">
    <property type="entry name" value="ZF_TFIIB"/>
    <property type="match status" value="1"/>
</dbReference>
<name>A0A1D1VC09_RAMVA</name>
<evidence type="ECO:0000256" key="4">
    <source>
        <dbReference type="ARBA" id="ARBA00022737"/>
    </source>
</evidence>
<comment type="caution">
    <text evidence="14">The sequence shown here is derived from an EMBL/GenBank/DDBJ whole genome shotgun (WGS) entry which is preliminary data.</text>
</comment>
<dbReference type="GO" id="GO:0000995">
    <property type="term" value="F:RNA polymerase III general transcription initiation factor activity"/>
    <property type="evidence" value="ECO:0007669"/>
    <property type="project" value="TreeGrafter"/>
</dbReference>
<evidence type="ECO:0000313" key="14">
    <source>
        <dbReference type="EMBL" id="GAU99176.1"/>
    </source>
</evidence>
<dbReference type="InterPro" id="IPR023486">
    <property type="entry name" value="TFIIB_CS"/>
</dbReference>
<dbReference type="GO" id="GO:0008270">
    <property type="term" value="F:zinc ion binding"/>
    <property type="evidence" value="ECO:0007669"/>
    <property type="project" value="UniProtKB-KW"/>
</dbReference>
<dbReference type="SUPFAM" id="SSF57783">
    <property type="entry name" value="Zinc beta-ribbon"/>
    <property type="match status" value="1"/>
</dbReference>
<evidence type="ECO:0000313" key="15">
    <source>
        <dbReference type="Proteomes" id="UP000186922"/>
    </source>
</evidence>
<dbReference type="PANTHER" id="PTHR11618">
    <property type="entry name" value="TRANSCRIPTION INITIATION FACTOR IIB-RELATED"/>
    <property type="match status" value="1"/>
</dbReference>
<comment type="subcellular location">
    <subcellularLocation>
        <location evidence="1">Nucleus</location>
    </subcellularLocation>
</comment>
<evidence type="ECO:0000256" key="9">
    <source>
        <dbReference type="ARBA" id="ARBA00023242"/>
    </source>
</evidence>
<sequence>MAESTGGTYCSLCGSADIVTDYSKGEAVCSSCGAVQEEELITNTIQYEAGNSGHNTLVGRNVNLEAEGYLGQTGNPMKGGIARSSRDTTLSKNEDRLRGLGAQSKCGPDICNHGFRVYKMAYEAGMTRKRPLETVLCACLYIASRRMKTGHMLADFVHLVHGDFYELARTVRFFITRLCITVPMLDATMQVERFCHELVTHDRTLVPKLVNLGHRIVERMKKDWIDAGRKPGAIAAAAVIIACRVNNHEVAMEDVAKIAQVSSITIRRRLLEFAQTESAKLMPSEFSAADLPRAQQHPCIVTKAAGRSAPPWLIDNEERLGAAKTLKRMLKLIIDLSGRDDVDEDDWNDLRHSLVNLTTAIEMAESRWQLTVEKSLFVATSLKYAITDEEFEGGRNIVCGEFLQSMMCNEAEREIRAGNLDHKHGVLITRRADKKRELEQEEAEKPRQKTKRKNAKGAAQGKGTGVPKLAEVQKSNKIDYERFNDYLKDFDSSNNDELDFT</sequence>
<evidence type="ECO:0000256" key="3">
    <source>
        <dbReference type="ARBA" id="ARBA00022723"/>
    </source>
</evidence>
<evidence type="ECO:0000256" key="1">
    <source>
        <dbReference type="ARBA" id="ARBA00004123"/>
    </source>
</evidence>
<dbReference type="Proteomes" id="UP000186922">
    <property type="component" value="Unassembled WGS sequence"/>
</dbReference>
<accession>A0A1D1VC09</accession>
<evidence type="ECO:0000256" key="6">
    <source>
        <dbReference type="ARBA" id="ARBA00022833"/>
    </source>
</evidence>
<dbReference type="GO" id="GO:0070897">
    <property type="term" value="P:transcription preinitiation complex assembly"/>
    <property type="evidence" value="ECO:0007669"/>
    <property type="project" value="InterPro"/>
</dbReference>
<keyword evidence="6" id="KW-0862">Zinc</keyword>
<evidence type="ECO:0000256" key="12">
    <source>
        <dbReference type="SAM" id="MobiDB-lite"/>
    </source>
</evidence>
<keyword evidence="7" id="KW-0805">Transcription regulation</keyword>
<dbReference type="PROSITE" id="PS00782">
    <property type="entry name" value="TFIIB"/>
    <property type="match status" value="1"/>
</dbReference>
<keyword evidence="5 11" id="KW-0863">Zinc-finger</keyword>
<dbReference type="SUPFAM" id="SSF47954">
    <property type="entry name" value="Cyclin-like"/>
    <property type="match status" value="2"/>
</dbReference>
<evidence type="ECO:0000256" key="2">
    <source>
        <dbReference type="ARBA" id="ARBA00010857"/>
    </source>
</evidence>
<dbReference type="InterPro" id="IPR013763">
    <property type="entry name" value="Cyclin-like_dom"/>
</dbReference>
<dbReference type="AlphaFoldDB" id="A0A1D1VC09"/>
<evidence type="ECO:0000256" key="7">
    <source>
        <dbReference type="ARBA" id="ARBA00023015"/>
    </source>
</evidence>
<keyword evidence="15" id="KW-1185">Reference proteome</keyword>
<dbReference type="InterPro" id="IPR013137">
    <property type="entry name" value="Znf_TFIIB"/>
</dbReference>
<keyword evidence="3" id="KW-0479">Metal-binding</keyword>
<dbReference type="PRINTS" id="PR00685">
    <property type="entry name" value="TIFACTORIIB"/>
</dbReference>
<dbReference type="GO" id="GO:0005634">
    <property type="term" value="C:nucleus"/>
    <property type="evidence" value="ECO:0007669"/>
    <property type="project" value="UniProtKB-SubCell"/>
</dbReference>
<evidence type="ECO:0000256" key="5">
    <source>
        <dbReference type="ARBA" id="ARBA00022771"/>
    </source>
</evidence>
<comment type="similarity">
    <text evidence="2">Belongs to the TFIIB family.</text>
</comment>
<feature type="compositionally biased region" description="Basic and acidic residues" evidence="12">
    <location>
        <begin position="431"/>
        <end position="447"/>
    </location>
</feature>
<keyword evidence="8" id="KW-0804">Transcription</keyword>
<dbReference type="Gene3D" id="2.20.25.10">
    <property type="match status" value="1"/>
</dbReference>
<dbReference type="GO" id="GO:0001006">
    <property type="term" value="F:RNA polymerase III type 3 promoter sequence-specific DNA binding"/>
    <property type="evidence" value="ECO:0007669"/>
    <property type="project" value="TreeGrafter"/>
</dbReference>